<dbReference type="AlphaFoldDB" id="A0A6L5JVM5"/>
<dbReference type="Pfam" id="PF14375">
    <property type="entry name" value="Cys_rich_CWC"/>
    <property type="match status" value="1"/>
</dbReference>
<reference evidence="1 2" key="1">
    <citation type="submission" date="2019-10" db="EMBL/GenBank/DDBJ databases">
        <title>Whole-genome sequence of the purple nonsulfur photosynthetic bacterium Rhodocyclus tenuis.</title>
        <authorList>
            <person name="Kyndt J.A."/>
            <person name="Meyer T.E."/>
        </authorList>
    </citation>
    <scope>NUCLEOTIDE SEQUENCE [LARGE SCALE GENOMIC DNA]</scope>
    <source>
        <strain evidence="1 2">DSM 110</strain>
    </source>
</reference>
<name>A0A6L5JVM5_RHOTE</name>
<proteinExistence type="predicted"/>
<dbReference type="EMBL" id="WIXJ01000001">
    <property type="protein sequence ID" value="MQY50664.1"/>
    <property type="molecule type" value="Genomic_DNA"/>
</dbReference>
<evidence type="ECO:0000313" key="1">
    <source>
        <dbReference type="EMBL" id="MQY50664.1"/>
    </source>
</evidence>
<gene>
    <name evidence="1" type="ORF">GHK24_02575</name>
</gene>
<dbReference type="Proteomes" id="UP000480275">
    <property type="component" value="Unassembled WGS sequence"/>
</dbReference>
<dbReference type="InterPro" id="IPR032720">
    <property type="entry name" value="Cys_rich_CWC"/>
</dbReference>
<evidence type="ECO:0000313" key="2">
    <source>
        <dbReference type="Proteomes" id="UP000480275"/>
    </source>
</evidence>
<evidence type="ECO:0008006" key="3">
    <source>
        <dbReference type="Google" id="ProtNLM"/>
    </source>
</evidence>
<organism evidence="1 2">
    <name type="scientific">Rhodocyclus tenuis</name>
    <name type="common">Rhodospirillum tenue</name>
    <dbReference type="NCBI Taxonomy" id="1066"/>
    <lineage>
        <taxon>Bacteria</taxon>
        <taxon>Pseudomonadati</taxon>
        <taxon>Pseudomonadota</taxon>
        <taxon>Betaproteobacteria</taxon>
        <taxon>Rhodocyclales</taxon>
        <taxon>Rhodocyclaceae</taxon>
        <taxon>Rhodocyclus</taxon>
    </lineage>
</organism>
<sequence>MACGREFGCGLAEGAARCWCMDKPPGVAVPTAEEAACYCPQCLDARLAASA</sequence>
<accession>A0A6L5JVM5</accession>
<dbReference type="OrthoDB" id="8911262at2"/>
<protein>
    <recommendedName>
        <fullName evidence="3">Cysteine-rich CWC family protein</fullName>
    </recommendedName>
</protein>
<comment type="caution">
    <text evidence="1">The sequence shown here is derived from an EMBL/GenBank/DDBJ whole genome shotgun (WGS) entry which is preliminary data.</text>
</comment>